<dbReference type="InterPro" id="IPR023562">
    <property type="entry name" value="ClpP/TepA"/>
</dbReference>
<dbReference type="GO" id="GO:0004252">
    <property type="term" value="F:serine-type endopeptidase activity"/>
    <property type="evidence" value="ECO:0007669"/>
    <property type="project" value="InterPro"/>
</dbReference>
<dbReference type="Pfam" id="PF00574">
    <property type="entry name" value="CLP_protease"/>
    <property type="match status" value="1"/>
</dbReference>
<protein>
    <recommendedName>
        <fullName evidence="4">ATP-dependent Clp protease proteolytic subunit</fullName>
    </recommendedName>
</protein>
<dbReference type="GO" id="GO:0006508">
    <property type="term" value="P:proteolysis"/>
    <property type="evidence" value="ECO:0007669"/>
    <property type="project" value="InterPro"/>
</dbReference>
<sequence>MHIYMHRTSCFNGIFYPGRRTTYQMYSIPSRLAPMRVMIHEPYSAFYMAQVGEFVMKAVELMKLRETLTRVYAERTGKPFWVVHEDMERDIFMSATEAQAYGIVDFVAVQGK</sequence>
<dbReference type="Gene3D" id="3.90.226.10">
    <property type="entry name" value="2-enoyl-CoA Hydratase, Chain A, domain 1"/>
    <property type="match status" value="1"/>
</dbReference>
<evidence type="ECO:0000313" key="2">
    <source>
        <dbReference type="EMBL" id="WMV55039.1"/>
    </source>
</evidence>
<dbReference type="PRINTS" id="PR00127">
    <property type="entry name" value="CLPPROTEASEP"/>
</dbReference>
<evidence type="ECO:0008006" key="4">
    <source>
        <dbReference type="Google" id="ProtNLM"/>
    </source>
</evidence>
<organism evidence="2 3">
    <name type="scientific">Solanum verrucosum</name>
    <dbReference type="NCBI Taxonomy" id="315347"/>
    <lineage>
        <taxon>Eukaryota</taxon>
        <taxon>Viridiplantae</taxon>
        <taxon>Streptophyta</taxon>
        <taxon>Embryophyta</taxon>
        <taxon>Tracheophyta</taxon>
        <taxon>Spermatophyta</taxon>
        <taxon>Magnoliopsida</taxon>
        <taxon>eudicotyledons</taxon>
        <taxon>Gunneridae</taxon>
        <taxon>Pentapetalae</taxon>
        <taxon>asterids</taxon>
        <taxon>lamiids</taxon>
        <taxon>Solanales</taxon>
        <taxon>Solanaceae</taxon>
        <taxon>Solanoideae</taxon>
        <taxon>Solaneae</taxon>
        <taxon>Solanum</taxon>
    </lineage>
</organism>
<dbReference type="GO" id="GO:0004176">
    <property type="term" value="F:ATP-dependent peptidase activity"/>
    <property type="evidence" value="ECO:0007669"/>
    <property type="project" value="InterPro"/>
</dbReference>
<dbReference type="EMBL" id="CP133622">
    <property type="protein sequence ID" value="WMV55039.1"/>
    <property type="molecule type" value="Genomic_DNA"/>
</dbReference>
<gene>
    <name evidence="2" type="ORF">MTR67_048424</name>
</gene>
<comment type="similarity">
    <text evidence="1">Belongs to the peptidase S14 family.</text>
</comment>
<dbReference type="PANTHER" id="PTHR48481">
    <property type="entry name" value="ATP-DEPENDENT CLP PROTEASE PROTEOLYTIC SUBUNIT"/>
    <property type="match status" value="1"/>
</dbReference>
<evidence type="ECO:0000313" key="3">
    <source>
        <dbReference type="Proteomes" id="UP001234989"/>
    </source>
</evidence>
<dbReference type="PANTHER" id="PTHR48481:SF1">
    <property type="entry name" value="ATP-DEPENDENT CLP PROTEASE PROTEOLYTIC SUBUNIT"/>
    <property type="match status" value="1"/>
</dbReference>
<dbReference type="InterPro" id="IPR029045">
    <property type="entry name" value="ClpP/crotonase-like_dom_sf"/>
</dbReference>
<dbReference type="InterPro" id="IPR001907">
    <property type="entry name" value="ClpP"/>
</dbReference>
<dbReference type="Proteomes" id="UP001234989">
    <property type="component" value="Chromosome 11"/>
</dbReference>
<name>A0AAF1A015_SOLVR</name>
<proteinExistence type="inferred from homology"/>
<dbReference type="GO" id="GO:0009532">
    <property type="term" value="C:plastid stroma"/>
    <property type="evidence" value="ECO:0007669"/>
    <property type="project" value="UniProtKB-ARBA"/>
</dbReference>
<dbReference type="AlphaFoldDB" id="A0AAF1A015"/>
<keyword evidence="3" id="KW-1185">Reference proteome</keyword>
<accession>A0AAF1A015</accession>
<evidence type="ECO:0000256" key="1">
    <source>
        <dbReference type="ARBA" id="ARBA00007039"/>
    </source>
</evidence>
<reference evidence="2" key="1">
    <citation type="submission" date="2023-08" db="EMBL/GenBank/DDBJ databases">
        <title>A de novo genome assembly of Solanum verrucosum Schlechtendal, a Mexican diploid species geographically isolated from the other diploid A-genome species in potato relatives.</title>
        <authorList>
            <person name="Hosaka K."/>
        </authorList>
    </citation>
    <scope>NUCLEOTIDE SEQUENCE</scope>
    <source>
        <tissue evidence="2">Young leaves</tissue>
    </source>
</reference>
<dbReference type="SUPFAM" id="SSF52096">
    <property type="entry name" value="ClpP/crotonase"/>
    <property type="match status" value="1"/>
</dbReference>